<evidence type="ECO:0000256" key="1">
    <source>
        <dbReference type="ARBA" id="ARBA00022448"/>
    </source>
</evidence>
<sequence length="93" mass="10802">MQNMLDVEHLNEGQKQQVLGKLNDMQMQDSLNTYNGLVERCFNECITHFRAKDLEKAETGCIERCVTKFMAFSQRIGTRFQEKNMQQATPPSQ</sequence>
<keyword evidence="8" id="KW-0143">Chaperone</keyword>
<keyword evidence="5 8" id="KW-0811">Translocation</keyword>
<evidence type="ECO:0000256" key="7">
    <source>
        <dbReference type="ARBA" id="ARBA00023157"/>
    </source>
</evidence>
<dbReference type="InterPro" id="IPR035427">
    <property type="entry name" value="Tim10-like_dom_sf"/>
</dbReference>
<dbReference type="VEuPathDB" id="CryptoDB:Vbra_4125"/>
<dbReference type="OrthoDB" id="1551503at2759"/>
<evidence type="ECO:0000256" key="5">
    <source>
        <dbReference type="ARBA" id="ARBA00023010"/>
    </source>
</evidence>
<dbReference type="Gene3D" id="1.10.287.810">
    <property type="entry name" value="Mitochondrial import inner membrane translocase subunit tim13 like domains"/>
    <property type="match status" value="1"/>
</dbReference>
<feature type="domain" description="Tim10-like" evidence="9">
    <location>
        <begin position="23"/>
        <end position="82"/>
    </location>
</feature>
<evidence type="ECO:0000313" key="11">
    <source>
        <dbReference type="Proteomes" id="UP000041254"/>
    </source>
</evidence>
<keyword evidence="8" id="KW-0472">Membrane</keyword>
<dbReference type="STRING" id="1169540.A0A0G4EQD6"/>
<gene>
    <name evidence="10" type="ORF">Vbra_4125</name>
</gene>
<evidence type="ECO:0000259" key="9">
    <source>
        <dbReference type="Pfam" id="PF02953"/>
    </source>
</evidence>
<dbReference type="InParanoid" id="A0A0G4EQD6"/>
<accession>A0A0G4EQD6</accession>
<dbReference type="Pfam" id="PF02953">
    <property type="entry name" value="zf-Tim10_DDP"/>
    <property type="match status" value="1"/>
</dbReference>
<comment type="similarity">
    <text evidence="8">Belongs to the small Tim family.</text>
</comment>
<comment type="subcellular location">
    <subcellularLocation>
        <location evidence="8">Mitochondrion inner membrane</location>
        <topology evidence="8">Peripheral membrane protein</topology>
        <orientation evidence="8">Intermembrane side</orientation>
    </subcellularLocation>
</comment>
<dbReference type="FunCoup" id="A0A0G4EQD6">
    <property type="interactions" value="427"/>
</dbReference>
<name>A0A0G4EQD6_VITBC</name>
<dbReference type="OMA" id="QDFLRMY"/>
<evidence type="ECO:0000256" key="2">
    <source>
        <dbReference type="ARBA" id="ARBA00022723"/>
    </source>
</evidence>
<comment type="subunit">
    <text evidence="8">Heterohexamer.</text>
</comment>
<keyword evidence="1 8" id="KW-0813">Transport</keyword>
<evidence type="ECO:0000256" key="4">
    <source>
        <dbReference type="ARBA" id="ARBA00022927"/>
    </source>
</evidence>
<dbReference type="GO" id="GO:0015031">
    <property type="term" value="P:protein transport"/>
    <property type="evidence" value="ECO:0007669"/>
    <property type="project" value="UniProtKB-KW"/>
</dbReference>
<dbReference type="GO" id="GO:0005743">
    <property type="term" value="C:mitochondrial inner membrane"/>
    <property type="evidence" value="ECO:0007669"/>
    <property type="project" value="UniProtKB-SubCell"/>
</dbReference>
<dbReference type="PANTHER" id="PTHR13172">
    <property type="entry name" value="MITOCHONDRIAL IMPORT INNER MEMBRANE TRANSLOCASE SUBUNIT TIM9B"/>
    <property type="match status" value="1"/>
</dbReference>
<comment type="function">
    <text evidence="8">Mitochondrial intermembrane chaperone that participates in the import and insertion of some multi-pass transmembrane proteins into the mitochondrial inner membrane. Also required for the transfer of beta-barrel precursors from the TOM complex to the sorting and assembly machinery (SAM complex) of the outer membrane. Acts as a chaperone-like protein that protects the hydrophobic precursors from aggregation and guide them through the mitochondrial intermembrane space.</text>
</comment>
<dbReference type="AlphaFoldDB" id="A0A0G4EQD6"/>
<dbReference type="EMBL" id="CDMY01000293">
    <property type="protein sequence ID" value="CEM00005.1"/>
    <property type="molecule type" value="Genomic_DNA"/>
</dbReference>
<keyword evidence="6 8" id="KW-0496">Mitochondrion</keyword>
<dbReference type="Proteomes" id="UP000041254">
    <property type="component" value="Unassembled WGS sequence"/>
</dbReference>
<keyword evidence="11" id="KW-1185">Reference proteome</keyword>
<evidence type="ECO:0000256" key="6">
    <source>
        <dbReference type="ARBA" id="ARBA00023128"/>
    </source>
</evidence>
<proteinExistence type="inferred from homology"/>
<organism evidence="10 11">
    <name type="scientific">Vitrella brassicaformis (strain CCMP3155)</name>
    <dbReference type="NCBI Taxonomy" id="1169540"/>
    <lineage>
        <taxon>Eukaryota</taxon>
        <taxon>Sar</taxon>
        <taxon>Alveolata</taxon>
        <taxon>Colpodellida</taxon>
        <taxon>Vitrellaceae</taxon>
        <taxon>Vitrella</taxon>
    </lineage>
</organism>
<keyword evidence="2" id="KW-0479">Metal-binding</keyword>
<keyword evidence="7 8" id="KW-1015">Disulfide bond</keyword>
<dbReference type="InterPro" id="IPR050673">
    <property type="entry name" value="Mito_inner_translocase_sub"/>
</dbReference>
<keyword evidence="3" id="KW-0862">Zinc</keyword>
<evidence type="ECO:0000313" key="10">
    <source>
        <dbReference type="EMBL" id="CEM00005.1"/>
    </source>
</evidence>
<protein>
    <recommendedName>
        <fullName evidence="8">Mitochondrial import inner membrane translocase subunit</fullName>
    </recommendedName>
</protein>
<keyword evidence="4 8" id="KW-0653">Protein transport</keyword>
<dbReference type="InterPro" id="IPR004217">
    <property type="entry name" value="Tim10-like"/>
</dbReference>
<reference evidence="10 11" key="1">
    <citation type="submission" date="2014-11" db="EMBL/GenBank/DDBJ databases">
        <authorList>
            <person name="Zhu J."/>
            <person name="Qi W."/>
            <person name="Song R."/>
        </authorList>
    </citation>
    <scope>NUCLEOTIDE SEQUENCE [LARGE SCALE GENOMIC DNA]</scope>
</reference>
<dbReference type="GO" id="GO:0046872">
    <property type="term" value="F:metal ion binding"/>
    <property type="evidence" value="ECO:0007669"/>
    <property type="project" value="UniProtKB-KW"/>
</dbReference>
<comment type="domain">
    <text evidence="8">The twin CX3C motif contains 4 conserved Cys residues that form 2 disulfide bonds in the mitochondrial intermembrane space.</text>
</comment>
<dbReference type="SUPFAM" id="SSF144122">
    <property type="entry name" value="Tim10-like"/>
    <property type="match status" value="1"/>
</dbReference>
<evidence type="ECO:0000256" key="3">
    <source>
        <dbReference type="ARBA" id="ARBA00022833"/>
    </source>
</evidence>
<keyword evidence="8" id="KW-0999">Mitochondrion inner membrane</keyword>
<evidence type="ECO:0000256" key="8">
    <source>
        <dbReference type="RuleBase" id="RU367043"/>
    </source>
</evidence>